<dbReference type="InterPro" id="IPR012337">
    <property type="entry name" value="RNaseH-like_sf"/>
</dbReference>
<dbReference type="InterPro" id="IPR002156">
    <property type="entry name" value="RNaseH_domain"/>
</dbReference>
<dbReference type="OrthoDB" id="407198at2759"/>
<comment type="similarity">
    <text evidence="2">Belongs to the RNase H family.</text>
</comment>
<dbReference type="EC" id="3.1.26.4" evidence="3"/>
<evidence type="ECO:0000256" key="6">
    <source>
        <dbReference type="ARBA" id="ARBA00022759"/>
    </source>
</evidence>
<dbReference type="SUPFAM" id="SSF53098">
    <property type="entry name" value="Ribonuclease H-like"/>
    <property type="match status" value="1"/>
</dbReference>
<name>A0A0P7B2B7_9HYPO</name>
<dbReference type="PANTHER" id="PTHR10642">
    <property type="entry name" value="RIBONUCLEASE H1"/>
    <property type="match status" value="1"/>
</dbReference>
<reference evidence="9 10" key="1">
    <citation type="submission" date="2015-09" db="EMBL/GenBank/DDBJ databases">
        <title>Draft genome of a European isolate of the apple canker pathogen Neonectria ditissima.</title>
        <authorList>
            <person name="Gomez-Cortecero A."/>
            <person name="Harrison R.J."/>
            <person name="Armitage A.D."/>
        </authorList>
    </citation>
    <scope>NUCLEOTIDE SEQUENCE [LARGE SCALE GENOMIC DNA]</scope>
    <source>
        <strain evidence="9 10">R09/05</strain>
    </source>
</reference>
<organism evidence="9 10">
    <name type="scientific">Neonectria ditissima</name>
    <dbReference type="NCBI Taxonomy" id="78410"/>
    <lineage>
        <taxon>Eukaryota</taxon>
        <taxon>Fungi</taxon>
        <taxon>Dikarya</taxon>
        <taxon>Ascomycota</taxon>
        <taxon>Pezizomycotina</taxon>
        <taxon>Sordariomycetes</taxon>
        <taxon>Hypocreomycetidae</taxon>
        <taxon>Hypocreales</taxon>
        <taxon>Nectriaceae</taxon>
        <taxon>Neonectria</taxon>
    </lineage>
</organism>
<accession>A0A0P7B2B7</accession>
<evidence type="ECO:0000256" key="3">
    <source>
        <dbReference type="ARBA" id="ARBA00012180"/>
    </source>
</evidence>
<dbReference type="PANTHER" id="PTHR10642:SF26">
    <property type="entry name" value="RIBONUCLEASE H1"/>
    <property type="match status" value="1"/>
</dbReference>
<comment type="catalytic activity">
    <reaction evidence="1">
        <text>Endonucleolytic cleavage to 5'-phosphomonoester.</text>
        <dbReference type="EC" id="3.1.26.4"/>
    </reaction>
</comment>
<evidence type="ECO:0000256" key="4">
    <source>
        <dbReference type="ARBA" id="ARBA00022722"/>
    </source>
</evidence>
<evidence type="ECO:0000256" key="2">
    <source>
        <dbReference type="ARBA" id="ARBA00005300"/>
    </source>
</evidence>
<protein>
    <recommendedName>
        <fullName evidence="3">ribonuclease H</fullName>
        <ecNumber evidence="3">3.1.26.4</ecNumber>
    </recommendedName>
</protein>
<evidence type="ECO:0000256" key="7">
    <source>
        <dbReference type="ARBA" id="ARBA00022801"/>
    </source>
</evidence>
<dbReference type="InterPro" id="IPR050092">
    <property type="entry name" value="RNase_H"/>
</dbReference>
<proteinExistence type="inferred from homology"/>
<evidence type="ECO:0000256" key="1">
    <source>
        <dbReference type="ARBA" id="ARBA00000077"/>
    </source>
</evidence>
<dbReference type="Proteomes" id="UP000050424">
    <property type="component" value="Unassembled WGS sequence"/>
</dbReference>
<keyword evidence="5" id="KW-0479">Metal-binding</keyword>
<gene>
    <name evidence="9" type="ORF">AK830_g11651</name>
</gene>
<dbReference type="CDD" id="cd13934">
    <property type="entry name" value="RNase_H_Dikarya_like"/>
    <property type="match status" value="1"/>
</dbReference>
<dbReference type="Pfam" id="PF00075">
    <property type="entry name" value="RNase_H"/>
    <property type="match status" value="1"/>
</dbReference>
<dbReference type="Gene3D" id="3.30.420.10">
    <property type="entry name" value="Ribonuclease H-like superfamily/Ribonuclease H"/>
    <property type="match status" value="1"/>
</dbReference>
<sequence>MQPDSGNGGGPFELPDGRLICPHGMVVCEYCRVDYSFLNAVLEEEAGLHRQQNLARPSTPNSDLDATSTLDIRRGTGNVLPTQFAPPSATSLPCHLFPGSLMMSLQACPPVTRFMRRDDQTQFLIYTDGSCLGNGHTAPKAGWAFVFKPGTTGGVVSGRLERKGPFGDVHDQTSDRAELRAVLAALRFRHWPAEGFTTLVLATDSEYVARGATEWVRGWVRSGWRTSTGDAVENKDLWEMLLGEVEQFGSRGLGVEFWRIPRLMNEAADRAAKQAAVLRETPDNYTEVVGALV</sequence>
<dbReference type="GO" id="GO:0046872">
    <property type="term" value="F:metal ion binding"/>
    <property type="evidence" value="ECO:0007669"/>
    <property type="project" value="UniProtKB-KW"/>
</dbReference>
<keyword evidence="7" id="KW-0378">Hydrolase</keyword>
<evidence type="ECO:0000313" key="9">
    <source>
        <dbReference type="EMBL" id="KPM34918.1"/>
    </source>
</evidence>
<dbReference type="EMBL" id="LKCW01000289">
    <property type="protein sequence ID" value="KPM34918.1"/>
    <property type="molecule type" value="Genomic_DNA"/>
</dbReference>
<dbReference type="InterPro" id="IPR036397">
    <property type="entry name" value="RNaseH_sf"/>
</dbReference>
<evidence type="ECO:0000313" key="10">
    <source>
        <dbReference type="Proteomes" id="UP000050424"/>
    </source>
</evidence>
<feature type="domain" description="RNase H type-1" evidence="8">
    <location>
        <begin position="119"/>
        <end position="277"/>
    </location>
</feature>
<dbReference type="GO" id="GO:0003676">
    <property type="term" value="F:nucleic acid binding"/>
    <property type="evidence" value="ECO:0007669"/>
    <property type="project" value="InterPro"/>
</dbReference>
<keyword evidence="6" id="KW-0255">Endonuclease</keyword>
<keyword evidence="4" id="KW-0540">Nuclease</keyword>
<dbReference type="STRING" id="78410.A0A0P7B2B7"/>
<dbReference type="AlphaFoldDB" id="A0A0P7B2B7"/>
<evidence type="ECO:0000259" key="8">
    <source>
        <dbReference type="PROSITE" id="PS50879"/>
    </source>
</evidence>
<comment type="caution">
    <text evidence="9">The sequence shown here is derived from an EMBL/GenBank/DDBJ whole genome shotgun (WGS) entry which is preliminary data.</text>
</comment>
<dbReference type="GO" id="GO:0043137">
    <property type="term" value="P:DNA replication, removal of RNA primer"/>
    <property type="evidence" value="ECO:0007669"/>
    <property type="project" value="TreeGrafter"/>
</dbReference>
<dbReference type="GO" id="GO:0004523">
    <property type="term" value="F:RNA-DNA hybrid ribonuclease activity"/>
    <property type="evidence" value="ECO:0007669"/>
    <property type="project" value="UniProtKB-EC"/>
</dbReference>
<dbReference type="PROSITE" id="PS50879">
    <property type="entry name" value="RNASE_H_1"/>
    <property type="match status" value="1"/>
</dbReference>
<evidence type="ECO:0000256" key="5">
    <source>
        <dbReference type="ARBA" id="ARBA00022723"/>
    </source>
</evidence>
<keyword evidence="10" id="KW-1185">Reference proteome</keyword>